<keyword evidence="3" id="KW-0547">Nucleotide-binding</keyword>
<dbReference type="PANTHER" id="PTHR43085">
    <property type="entry name" value="HEXOKINASE FAMILY MEMBER"/>
    <property type="match status" value="1"/>
</dbReference>
<keyword evidence="2" id="KW-0808">Transferase</keyword>
<evidence type="ECO:0000256" key="3">
    <source>
        <dbReference type="ARBA" id="ARBA00022741"/>
    </source>
</evidence>
<comment type="similarity">
    <text evidence="1">Belongs to the carbohydrate kinase PfkB family.</text>
</comment>
<proteinExistence type="inferred from homology"/>
<evidence type="ECO:0000256" key="1">
    <source>
        <dbReference type="ARBA" id="ARBA00010688"/>
    </source>
</evidence>
<reference evidence="7 8" key="1">
    <citation type="submission" date="2021-03" db="EMBL/GenBank/DDBJ databases">
        <title>Fibrella sp. HMF5036 genome sequencing and assembly.</title>
        <authorList>
            <person name="Kang H."/>
            <person name="Kim H."/>
            <person name="Bae S."/>
            <person name="Joh K."/>
        </authorList>
    </citation>
    <scope>NUCLEOTIDE SEQUENCE [LARGE SCALE GENOMIC DNA]</scope>
    <source>
        <strain evidence="7 8">HMF5036</strain>
    </source>
</reference>
<evidence type="ECO:0000259" key="6">
    <source>
        <dbReference type="Pfam" id="PF00294"/>
    </source>
</evidence>
<protein>
    <submittedName>
        <fullName evidence="7">Sugar kinase</fullName>
    </submittedName>
</protein>
<dbReference type="CDD" id="cd01166">
    <property type="entry name" value="KdgK"/>
    <property type="match status" value="1"/>
</dbReference>
<dbReference type="Gene3D" id="3.40.1190.20">
    <property type="match status" value="1"/>
</dbReference>
<name>A0A939GB93_9BACT</name>
<evidence type="ECO:0000256" key="2">
    <source>
        <dbReference type="ARBA" id="ARBA00022679"/>
    </source>
</evidence>
<dbReference type="AlphaFoldDB" id="A0A939GB93"/>
<dbReference type="InterPro" id="IPR011611">
    <property type="entry name" value="PfkB_dom"/>
</dbReference>
<keyword evidence="5" id="KW-0067">ATP-binding</keyword>
<dbReference type="Proteomes" id="UP000664795">
    <property type="component" value="Unassembled WGS sequence"/>
</dbReference>
<comment type="caution">
    <text evidence="7">The sequence shown here is derived from an EMBL/GenBank/DDBJ whole genome shotgun (WGS) entry which is preliminary data.</text>
</comment>
<dbReference type="RefSeq" id="WP_207338598.1">
    <property type="nucleotide sequence ID" value="NZ_JAFMYU010000034.1"/>
</dbReference>
<gene>
    <name evidence="7" type="ORF">J2I48_26730</name>
</gene>
<dbReference type="InterPro" id="IPR029056">
    <property type="entry name" value="Ribokinase-like"/>
</dbReference>
<dbReference type="PANTHER" id="PTHR43085:SF1">
    <property type="entry name" value="PSEUDOURIDINE KINASE-RELATED"/>
    <property type="match status" value="1"/>
</dbReference>
<dbReference type="EMBL" id="JAFMYU010000034">
    <property type="protein sequence ID" value="MBO0934633.1"/>
    <property type="molecule type" value="Genomic_DNA"/>
</dbReference>
<feature type="domain" description="Carbohydrate kinase PfkB" evidence="6">
    <location>
        <begin position="7"/>
        <end position="301"/>
    </location>
</feature>
<sequence length="313" mass="33152">MPTSPKLILSVGELLVDFIGHHVSASLFDSPDFRRYQGGSPANMGANMARLGNRVALVACVGDDNLGKYLVQRVAETGVDTQYIATDPTEPTSIVVVSRTSGTPDFIAYRTADCQIRSDYMPDSLLAQAAIFHTTCFALSRQPAQHAIVDAAERAAALGAQVSVDANYAPSIWPDRTQAWAVLGRYCATGAFVKLSEDDATRLYGEPQPTERVLADLHGMGAKLVCFTLGAEGSLVSFDGGADTVRITGRKVDVVDATGAGDAYWAGFLTAWLDGRTPTDCAQAGANLAAIKLKQAGPMPPSVNRAVLYTGHL</sequence>
<evidence type="ECO:0000313" key="8">
    <source>
        <dbReference type="Proteomes" id="UP000664795"/>
    </source>
</evidence>
<accession>A0A939GB93</accession>
<keyword evidence="4 7" id="KW-0418">Kinase</keyword>
<dbReference type="GO" id="GO:0005524">
    <property type="term" value="F:ATP binding"/>
    <property type="evidence" value="ECO:0007669"/>
    <property type="project" value="UniProtKB-KW"/>
</dbReference>
<dbReference type="InterPro" id="IPR050306">
    <property type="entry name" value="PfkB_Carbo_kinase"/>
</dbReference>
<evidence type="ECO:0000256" key="5">
    <source>
        <dbReference type="ARBA" id="ARBA00022840"/>
    </source>
</evidence>
<dbReference type="SUPFAM" id="SSF53613">
    <property type="entry name" value="Ribokinase-like"/>
    <property type="match status" value="1"/>
</dbReference>
<dbReference type="GO" id="GO:0016301">
    <property type="term" value="F:kinase activity"/>
    <property type="evidence" value="ECO:0007669"/>
    <property type="project" value="UniProtKB-KW"/>
</dbReference>
<evidence type="ECO:0000256" key="4">
    <source>
        <dbReference type="ARBA" id="ARBA00022777"/>
    </source>
</evidence>
<organism evidence="7 8">
    <name type="scientific">Fibrella aquatilis</name>
    <dbReference type="NCBI Taxonomy" id="2817059"/>
    <lineage>
        <taxon>Bacteria</taxon>
        <taxon>Pseudomonadati</taxon>
        <taxon>Bacteroidota</taxon>
        <taxon>Cytophagia</taxon>
        <taxon>Cytophagales</taxon>
        <taxon>Spirosomataceae</taxon>
        <taxon>Fibrella</taxon>
    </lineage>
</organism>
<evidence type="ECO:0000313" key="7">
    <source>
        <dbReference type="EMBL" id="MBO0934633.1"/>
    </source>
</evidence>
<dbReference type="Pfam" id="PF00294">
    <property type="entry name" value="PfkB"/>
    <property type="match status" value="1"/>
</dbReference>
<keyword evidence="8" id="KW-1185">Reference proteome</keyword>